<proteinExistence type="inferred from homology"/>
<dbReference type="PANTHER" id="PTHR30477">
    <property type="entry name" value="ABC-TRANSPORTER METAL-BINDING PROTEIN"/>
    <property type="match status" value="1"/>
</dbReference>
<evidence type="ECO:0000256" key="3">
    <source>
        <dbReference type="ARBA" id="ARBA00022475"/>
    </source>
</evidence>
<dbReference type="HOGENOM" id="CLU_028808_3_0_0"/>
<gene>
    <name evidence="9" type="ordered locus">SNE_A03510</name>
</gene>
<keyword evidence="6 8" id="KW-0472">Membrane</keyword>
<keyword evidence="3" id="KW-1003">Cell membrane</keyword>
<dbReference type="EMBL" id="FR872582">
    <property type="protein sequence ID" value="CCB88228.1"/>
    <property type="molecule type" value="Genomic_DNA"/>
</dbReference>
<dbReference type="PANTHER" id="PTHR30477:SF18">
    <property type="entry name" value="METAL TRANSPORT SYSTEM MEMBRANE PROTEIN CT_417-RELATED"/>
    <property type="match status" value="1"/>
</dbReference>
<dbReference type="Gene3D" id="1.10.3470.10">
    <property type="entry name" value="ABC transporter involved in vitamin B12 uptake, BtuC"/>
    <property type="match status" value="1"/>
</dbReference>
<keyword evidence="5 8" id="KW-1133">Transmembrane helix</keyword>
<sequence length="283" mass="30906">MNEPMLILATFFSAFLTNHFLKMALFASLSASVAGGVVGSYVVVKRIVFISGSIAHSVLGGMGVALYLKRIYNLAWLEPIYGALVAAILSAYLIGWIRLYYRQREDTVIAALWAFGMSVGVIFISLTPGYNVELANFLFGSILWTSKADLYMLLILDVLILAATLLFHRRFLAICFDEEQAALQGQPVKRLYFLLLSLVAVTVVILIQVVGAILVIAILSLPAAIANTFTHRLSKMMVIAVLLGVVISVLGMSLSFFLNWPPGATIALTATALYLLNLIRRKG</sequence>
<comment type="subcellular location">
    <subcellularLocation>
        <location evidence="1">Cell inner membrane</location>
        <topology evidence="1">Multi-pass membrane protein</topology>
    </subcellularLocation>
    <subcellularLocation>
        <location evidence="7">Cell membrane</location>
        <topology evidence="7">Multi-pass membrane protein</topology>
    </subcellularLocation>
</comment>
<reference key="1">
    <citation type="journal article" date="2011" name="Mol. Biol. Evol.">
        <title>Unity in variety -- the pan-genome of the Chlamydiae.</title>
        <authorList>
            <person name="Collingro A."/>
            <person name="Tischler P."/>
            <person name="Weinmaier T."/>
            <person name="Penz T."/>
            <person name="Heinz E."/>
            <person name="Brunham R.C."/>
            <person name="Read T.D."/>
            <person name="Bavoil P.M."/>
            <person name="Sachse K."/>
            <person name="Kahane S."/>
            <person name="Friedman M.G."/>
            <person name="Rattei T."/>
            <person name="Myers G.S.A."/>
            <person name="Horn M."/>
        </authorList>
    </citation>
    <scope>NUCLEOTIDE SEQUENCE</scope>
    <source>
        <strain>Z</strain>
    </source>
</reference>
<organism evidence="9 10">
    <name type="scientific">Simkania negevensis (strain ATCC VR-1471 / DSM 27360 / Z)</name>
    <dbReference type="NCBI Taxonomy" id="331113"/>
    <lineage>
        <taxon>Bacteria</taxon>
        <taxon>Pseudomonadati</taxon>
        <taxon>Chlamydiota</taxon>
        <taxon>Chlamydiia</taxon>
        <taxon>Parachlamydiales</taxon>
        <taxon>Simkaniaceae</taxon>
        <taxon>Simkania</taxon>
    </lineage>
</organism>
<comment type="similarity">
    <text evidence="2 7">Belongs to the ABC-3 integral membrane protein family.</text>
</comment>
<dbReference type="GO" id="GO:0043190">
    <property type="term" value="C:ATP-binding cassette (ABC) transporter complex"/>
    <property type="evidence" value="ECO:0007669"/>
    <property type="project" value="InterPro"/>
</dbReference>
<feature type="transmembrane region" description="Helical" evidence="8">
    <location>
        <begin position="236"/>
        <end position="257"/>
    </location>
</feature>
<protein>
    <submittedName>
        <fullName evidence="9">Putative metal transport system membrane protein CPn_0543/CP_0209/CPj0543/CpB0565</fullName>
    </submittedName>
</protein>
<dbReference type="Proteomes" id="UP000000496">
    <property type="component" value="Chromosome gsn.131"/>
</dbReference>
<dbReference type="SUPFAM" id="SSF81345">
    <property type="entry name" value="ABC transporter involved in vitamin B12 uptake, BtuC"/>
    <property type="match status" value="1"/>
</dbReference>
<dbReference type="STRING" id="331113.SNE_A03510"/>
<keyword evidence="10" id="KW-1185">Reference proteome</keyword>
<dbReference type="RefSeq" id="WP_013942695.1">
    <property type="nucleotide sequence ID" value="NC_015713.1"/>
</dbReference>
<evidence type="ECO:0000256" key="6">
    <source>
        <dbReference type="ARBA" id="ARBA00023136"/>
    </source>
</evidence>
<evidence type="ECO:0000313" key="10">
    <source>
        <dbReference type="Proteomes" id="UP000000496"/>
    </source>
</evidence>
<dbReference type="CDD" id="cd06550">
    <property type="entry name" value="TM_ABC_iron-siderophores_like"/>
    <property type="match status" value="1"/>
</dbReference>
<feature type="transmembrane region" description="Helical" evidence="8">
    <location>
        <begin position="80"/>
        <end position="101"/>
    </location>
</feature>
<evidence type="ECO:0000256" key="8">
    <source>
        <dbReference type="SAM" id="Phobius"/>
    </source>
</evidence>
<dbReference type="InterPro" id="IPR037294">
    <property type="entry name" value="ABC_BtuC-like"/>
</dbReference>
<dbReference type="Pfam" id="PF00950">
    <property type="entry name" value="ABC-3"/>
    <property type="match status" value="1"/>
</dbReference>
<dbReference type="GO" id="GO:0055085">
    <property type="term" value="P:transmembrane transport"/>
    <property type="evidence" value="ECO:0007669"/>
    <property type="project" value="InterPro"/>
</dbReference>
<keyword evidence="7" id="KW-0813">Transport</keyword>
<name>F8L698_SIMNZ</name>
<feature type="transmembrane region" description="Helical" evidence="8">
    <location>
        <begin position="45"/>
        <end position="68"/>
    </location>
</feature>
<dbReference type="eggNOG" id="COG1108">
    <property type="taxonomic scope" value="Bacteria"/>
</dbReference>
<evidence type="ECO:0000256" key="5">
    <source>
        <dbReference type="ARBA" id="ARBA00022989"/>
    </source>
</evidence>
<accession>F8L698</accession>
<evidence type="ECO:0000256" key="7">
    <source>
        <dbReference type="RuleBase" id="RU003943"/>
    </source>
</evidence>
<dbReference type="AlphaFoldDB" id="F8L698"/>
<evidence type="ECO:0000256" key="4">
    <source>
        <dbReference type="ARBA" id="ARBA00022692"/>
    </source>
</evidence>
<feature type="transmembrane region" description="Helical" evidence="8">
    <location>
        <begin position="107"/>
        <end position="130"/>
    </location>
</feature>
<evidence type="ECO:0000256" key="1">
    <source>
        <dbReference type="ARBA" id="ARBA00004429"/>
    </source>
</evidence>
<dbReference type="KEGG" id="sng:SNE_A03510"/>
<dbReference type="GO" id="GO:0010043">
    <property type="term" value="P:response to zinc ion"/>
    <property type="evidence" value="ECO:0007669"/>
    <property type="project" value="TreeGrafter"/>
</dbReference>
<dbReference type="InterPro" id="IPR001626">
    <property type="entry name" value="ABC_TroCD"/>
</dbReference>
<feature type="transmembrane region" description="Helical" evidence="8">
    <location>
        <begin position="150"/>
        <end position="171"/>
    </location>
</feature>
<feature type="transmembrane region" description="Helical" evidence="8">
    <location>
        <begin position="191"/>
        <end position="224"/>
    </location>
</feature>
<keyword evidence="4 7" id="KW-0812">Transmembrane</keyword>
<reference evidence="9 10" key="2">
    <citation type="journal article" date="2011" name="Mol. Biol. Evol.">
        <title>Unity in variety--the pan-genome of the Chlamydiae.</title>
        <authorList>
            <person name="Collingro A."/>
            <person name="Tischler P."/>
            <person name="Weinmaier T."/>
            <person name="Penz T."/>
            <person name="Heinz E."/>
            <person name="Brunham R.C."/>
            <person name="Read T.D."/>
            <person name="Bavoil P.M."/>
            <person name="Sachse K."/>
            <person name="Kahane S."/>
            <person name="Friedman M.G."/>
            <person name="Rattei T."/>
            <person name="Myers G.S."/>
            <person name="Horn M."/>
        </authorList>
    </citation>
    <scope>NUCLEOTIDE SEQUENCE [LARGE SCALE GENOMIC DNA]</scope>
    <source>
        <strain evidence="10">ATCC VR-1471 / Z</strain>
    </source>
</reference>
<evidence type="ECO:0000313" key="9">
    <source>
        <dbReference type="EMBL" id="CCB88228.1"/>
    </source>
</evidence>
<evidence type="ECO:0000256" key="2">
    <source>
        <dbReference type="ARBA" id="ARBA00008034"/>
    </source>
</evidence>